<name>A0AAV3Q308_LITER</name>
<accession>A0AAV3Q308</accession>
<dbReference type="InterPro" id="IPR012337">
    <property type="entry name" value="RNaseH-like_sf"/>
</dbReference>
<dbReference type="Proteomes" id="UP001454036">
    <property type="component" value="Unassembled WGS sequence"/>
</dbReference>
<dbReference type="PANTHER" id="PTHR48475">
    <property type="entry name" value="RIBONUCLEASE H"/>
    <property type="match status" value="1"/>
</dbReference>
<dbReference type="Gene3D" id="3.30.420.10">
    <property type="entry name" value="Ribonuclease H-like superfamily/Ribonuclease H"/>
    <property type="match status" value="1"/>
</dbReference>
<dbReference type="SUPFAM" id="SSF53098">
    <property type="entry name" value="Ribonuclease H-like"/>
    <property type="match status" value="1"/>
</dbReference>
<protein>
    <recommendedName>
        <fullName evidence="3">RNase H type-1 domain-containing protein</fullName>
    </recommendedName>
</protein>
<evidence type="ECO:0000313" key="1">
    <source>
        <dbReference type="EMBL" id="GAA0157621.1"/>
    </source>
</evidence>
<organism evidence="1 2">
    <name type="scientific">Lithospermum erythrorhizon</name>
    <name type="common">Purple gromwell</name>
    <name type="synonym">Lithospermum officinale var. erythrorhizon</name>
    <dbReference type="NCBI Taxonomy" id="34254"/>
    <lineage>
        <taxon>Eukaryota</taxon>
        <taxon>Viridiplantae</taxon>
        <taxon>Streptophyta</taxon>
        <taxon>Embryophyta</taxon>
        <taxon>Tracheophyta</taxon>
        <taxon>Spermatophyta</taxon>
        <taxon>Magnoliopsida</taxon>
        <taxon>eudicotyledons</taxon>
        <taxon>Gunneridae</taxon>
        <taxon>Pentapetalae</taxon>
        <taxon>asterids</taxon>
        <taxon>lamiids</taxon>
        <taxon>Boraginales</taxon>
        <taxon>Boraginaceae</taxon>
        <taxon>Boraginoideae</taxon>
        <taxon>Lithospermeae</taxon>
        <taxon>Lithospermum</taxon>
    </lineage>
</organism>
<keyword evidence="2" id="KW-1185">Reference proteome</keyword>
<dbReference type="GO" id="GO:0003676">
    <property type="term" value="F:nucleic acid binding"/>
    <property type="evidence" value="ECO:0007669"/>
    <property type="project" value="InterPro"/>
</dbReference>
<evidence type="ECO:0008006" key="3">
    <source>
        <dbReference type="Google" id="ProtNLM"/>
    </source>
</evidence>
<dbReference type="AlphaFoldDB" id="A0AAV3Q308"/>
<dbReference type="InterPro" id="IPR036397">
    <property type="entry name" value="RNaseH_sf"/>
</dbReference>
<proteinExistence type="predicted"/>
<evidence type="ECO:0000313" key="2">
    <source>
        <dbReference type="Proteomes" id="UP001454036"/>
    </source>
</evidence>
<gene>
    <name evidence="1" type="ORF">LIER_14850</name>
</gene>
<dbReference type="EMBL" id="BAABME010003148">
    <property type="protein sequence ID" value="GAA0157621.1"/>
    <property type="molecule type" value="Genomic_DNA"/>
</dbReference>
<reference evidence="1 2" key="1">
    <citation type="submission" date="2024-01" db="EMBL/GenBank/DDBJ databases">
        <title>The complete chloroplast genome sequence of Lithospermum erythrorhizon: insights into the phylogenetic relationship among Boraginaceae species and the maternal lineages of purple gromwells.</title>
        <authorList>
            <person name="Okada T."/>
            <person name="Watanabe K."/>
        </authorList>
    </citation>
    <scope>NUCLEOTIDE SEQUENCE [LARGE SCALE GENOMIC DNA]</scope>
</reference>
<sequence length="104" mass="11448">MGVELNEFDITYRPRTSVKALALSGFFIECTTRQPVQVSRATEPSKPAKLPEWVVYVDGARNSKGSGSGILIGGPNQITMEYALKFLFEATNNEAEYEVMIAEA</sequence>
<dbReference type="PANTHER" id="PTHR48475:SF2">
    <property type="entry name" value="RIBONUCLEASE H"/>
    <property type="match status" value="1"/>
</dbReference>
<comment type="caution">
    <text evidence="1">The sequence shown here is derived from an EMBL/GenBank/DDBJ whole genome shotgun (WGS) entry which is preliminary data.</text>
</comment>